<feature type="signal peptide" evidence="1">
    <location>
        <begin position="1"/>
        <end position="24"/>
    </location>
</feature>
<dbReference type="InterPro" id="IPR035398">
    <property type="entry name" value="Bac_rhamnosid_C"/>
</dbReference>
<dbReference type="InterPro" id="IPR035396">
    <property type="entry name" value="Bac_rhamnosid6H"/>
</dbReference>
<dbReference type="OMA" id="WAPMANP"/>
<keyword evidence="4" id="KW-0378">Hydrolase</keyword>
<feature type="domain" description="Alpha-L-rhamnosidase six-hairpin glycosidase" evidence="2">
    <location>
        <begin position="374"/>
        <end position="601"/>
    </location>
</feature>
<dbReference type="InParanoid" id="G9N1K4"/>
<feature type="domain" description="Alpha-L-rhamnosidase C-terminal" evidence="3">
    <location>
        <begin position="710"/>
        <end position="773"/>
    </location>
</feature>
<organism evidence="4 5">
    <name type="scientific">Hypocrea virens (strain Gv29-8 / FGSC 10586)</name>
    <name type="common">Gliocladium virens</name>
    <name type="synonym">Trichoderma virens</name>
    <dbReference type="NCBI Taxonomy" id="413071"/>
    <lineage>
        <taxon>Eukaryota</taxon>
        <taxon>Fungi</taxon>
        <taxon>Dikarya</taxon>
        <taxon>Ascomycota</taxon>
        <taxon>Pezizomycotina</taxon>
        <taxon>Sordariomycetes</taxon>
        <taxon>Hypocreomycetidae</taxon>
        <taxon>Hypocreales</taxon>
        <taxon>Hypocreaceae</taxon>
        <taxon>Trichoderma</taxon>
    </lineage>
</organism>
<dbReference type="Proteomes" id="UP000007115">
    <property type="component" value="Unassembled WGS sequence"/>
</dbReference>
<keyword evidence="1" id="KW-0732">Signal</keyword>
<sequence length="811" mass="86233">MHFRPLPSFLTLLLASLCRGRALASHAKQCVPKSDALIILGSDETITLNGSSTSPAVKVLDYGFDVEGFPTFEVVSTSGDTSRLEITYSETKVNLNSFMGDGPLPLAAAMDTYRVNQYNITNASTITNRLIMGGFRYQKLNLSTDGELVLTKVGVKPTTSTTALVNLPGSFECSDEDLTRIWRTGARTVQLSEIPANSIPEFWKITPEGSFVESQAPQVLSGAAAAGLMQYKVDFDVNPISKGFGFSVLADTLNSGIYIFCNLANGSISAHIGSSELDSAPLASASLPGNIPLGEWHHVSTSVDVTEIAISINKVPVLSFSQTSSFFGSFGLGASLGHSAVFRDLSATTSAGATIYSSSLTDGSHLKDFLMGTNPFDAVVDGSKRDRIAYTGDLDISASSAFASTGGVSFVKGTLDLAGSYQLTPGFFVPTVKIQQAPLQSPIDANITGLIGYSFSLLTAAAQYYQATGDVSFAQEWAPKVVRMLDWANFQVLPNGLLNISTASFGGDWNFYDPPQSGVVTKFNVVYAYSLQETMALLKDGGVDTTAYQSRLVALRAAIDTQLWSDSLSAYFLSEDRIDGFAQDANALAILAGIPLANHSASAILSTLSQLSTPAGPLSFSNSTEFKQIVSPYASAYHLRAAFQINDSAVALELLKSLWAPMADPRGANYTNCFWEALDANGAPGLGRLTSLCHGWASGPTAELSKNVLGIQAVKPGFSQWLVSPQTLNLTWAKGAMPIPNGRIAVSWNFTDGLLAMSVESPIGTNGTVFLPSPLPTPANQTVLRINGQKVTGDRFTVYGGETFALRQIKI</sequence>
<dbReference type="GO" id="GO:0005975">
    <property type="term" value="P:carbohydrate metabolic process"/>
    <property type="evidence" value="ECO:0007669"/>
    <property type="project" value="InterPro"/>
</dbReference>
<dbReference type="InterPro" id="IPR012341">
    <property type="entry name" value="6hp_glycosidase-like_sf"/>
</dbReference>
<dbReference type="SUPFAM" id="SSF49899">
    <property type="entry name" value="Concanavalin A-like lectins/glucanases"/>
    <property type="match status" value="1"/>
</dbReference>
<dbReference type="Pfam" id="PF17389">
    <property type="entry name" value="Bac_rhamnosid6H"/>
    <property type="match status" value="1"/>
</dbReference>
<dbReference type="VEuPathDB" id="FungiDB:TRIVIDRAFT_68030"/>
<gene>
    <name evidence="4" type="ORF">TRIVIDRAFT_68030</name>
</gene>
<dbReference type="GO" id="GO:0016787">
    <property type="term" value="F:hydrolase activity"/>
    <property type="evidence" value="ECO:0007669"/>
    <property type="project" value="UniProtKB-KW"/>
</dbReference>
<comment type="caution">
    <text evidence="4">The sequence shown here is derived from an EMBL/GenBank/DDBJ whole genome shotgun (WGS) entry which is preliminary data.</text>
</comment>
<dbReference type="eggNOG" id="ENOG502SM44">
    <property type="taxonomic scope" value="Eukaryota"/>
</dbReference>
<dbReference type="Gene3D" id="1.50.10.10">
    <property type="match status" value="1"/>
</dbReference>
<dbReference type="OrthoDB" id="10036721at2759"/>
<evidence type="ECO:0000313" key="4">
    <source>
        <dbReference type="EMBL" id="EHK19634.1"/>
    </source>
</evidence>
<reference evidence="4 5" key="1">
    <citation type="journal article" date="2011" name="Genome Biol.">
        <title>Comparative genome sequence analysis underscores mycoparasitism as the ancestral life style of Trichoderma.</title>
        <authorList>
            <person name="Kubicek C.P."/>
            <person name="Herrera-Estrella A."/>
            <person name="Seidl-Seiboth V."/>
            <person name="Martinez D.A."/>
            <person name="Druzhinina I.S."/>
            <person name="Thon M."/>
            <person name="Zeilinger S."/>
            <person name="Casas-Flores S."/>
            <person name="Horwitz B.A."/>
            <person name="Mukherjee P.K."/>
            <person name="Mukherjee M."/>
            <person name="Kredics L."/>
            <person name="Alcaraz L.D."/>
            <person name="Aerts A."/>
            <person name="Antal Z."/>
            <person name="Atanasova L."/>
            <person name="Cervantes-Badillo M.G."/>
            <person name="Challacombe J."/>
            <person name="Chertkov O."/>
            <person name="McCluskey K."/>
            <person name="Coulpier F."/>
            <person name="Deshpande N."/>
            <person name="von Doehren H."/>
            <person name="Ebbole D.J."/>
            <person name="Esquivel-Naranjo E.U."/>
            <person name="Fekete E."/>
            <person name="Flipphi M."/>
            <person name="Glaser F."/>
            <person name="Gomez-Rodriguez E.Y."/>
            <person name="Gruber S."/>
            <person name="Han C."/>
            <person name="Henrissat B."/>
            <person name="Hermosa R."/>
            <person name="Hernandez-Onate M."/>
            <person name="Karaffa L."/>
            <person name="Kosti I."/>
            <person name="Le Crom S."/>
            <person name="Lindquist E."/>
            <person name="Lucas S."/>
            <person name="Luebeck M."/>
            <person name="Luebeck P.S."/>
            <person name="Margeot A."/>
            <person name="Metz B."/>
            <person name="Misra M."/>
            <person name="Nevalainen H."/>
            <person name="Omann M."/>
            <person name="Packer N."/>
            <person name="Perrone G."/>
            <person name="Uresti-Rivera E.E."/>
            <person name="Salamov A."/>
            <person name="Schmoll M."/>
            <person name="Seiboth B."/>
            <person name="Shapiro H."/>
            <person name="Sukno S."/>
            <person name="Tamayo-Ramos J.A."/>
            <person name="Tisch D."/>
            <person name="Wiest A."/>
            <person name="Wilkinson H.H."/>
            <person name="Zhang M."/>
            <person name="Coutinho P.M."/>
            <person name="Kenerley C.M."/>
            <person name="Monte E."/>
            <person name="Baker S.E."/>
            <person name="Grigoriev I.V."/>
        </authorList>
    </citation>
    <scope>NUCLEOTIDE SEQUENCE [LARGE SCALE GENOMIC DNA]</scope>
    <source>
        <strain evidence="5">Gv29-8 / FGSC 10586</strain>
    </source>
</reference>
<dbReference type="HOGENOM" id="CLU_007933_2_0_1"/>
<dbReference type="RefSeq" id="XP_013953830.1">
    <property type="nucleotide sequence ID" value="XM_014098355.1"/>
</dbReference>
<dbReference type="EMBL" id="ABDF02000083">
    <property type="protein sequence ID" value="EHK19634.1"/>
    <property type="molecule type" value="Genomic_DNA"/>
</dbReference>
<dbReference type="Gene3D" id="2.60.120.560">
    <property type="entry name" value="Exo-inulinase, domain 1"/>
    <property type="match status" value="1"/>
</dbReference>
<dbReference type="Gene3D" id="2.60.420.10">
    <property type="entry name" value="Maltose phosphorylase, domain 3"/>
    <property type="match status" value="1"/>
</dbReference>
<proteinExistence type="predicted"/>
<dbReference type="Pfam" id="PF17390">
    <property type="entry name" value="Bac_rhamnosid_C"/>
    <property type="match status" value="1"/>
</dbReference>
<feature type="chain" id="PRO_5003523884" evidence="1">
    <location>
        <begin position="25"/>
        <end position="811"/>
    </location>
</feature>
<dbReference type="AlphaFoldDB" id="G9N1K4"/>
<evidence type="ECO:0000259" key="2">
    <source>
        <dbReference type="Pfam" id="PF17389"/>
    </source>
</evidence>
<keyword evidence="5" id="KW-1185">Reference proteome</keyword>
<evidence type="ECO:0000259" key="3">
    <source>
        <dbReference type="Pfam" id="PF17390"/>
    </source>
</evidence>
<dbReference type="InterPro" id="IPR008928">
    <property type="entry name" value="6-hairpin_glycosidase_sf"/>
</dbReference>
<dbReference type="SUPFAM" id="SSF48208">
    <property type="entry name" value="Six-hairpin glycosidases"/>
    <property type="match status" value="1"/>
</dbReference>
<evidence type="ECO:0000256" key="1">
    <source>
        <dbReference type="SAM" id="SignalP"/>
    </source>
</evidence>
<name>G9N1K4_HYPVG</name>
<dbReference type="STRING" id="413071.G9N1K4"/>
<dbReference type="PANTHER" id="PTHR34987">
    <property type="entry name" value="C, PUTATIVE (AFU_ORTHOLOGUE AFUA_3G02880)-RELATED"/>
    <property type="match status" value="1"/>
</dbReference>
<dbReference type="PANTHER" id="PTHR34987:SF4">
    <property type="entry name" value="ALPHA-L-RHAMNOSIDASE C-TERMINAL DOMAIN-CONTAINING PROTEIN"/>
    <property type="match status" value="1"/>
</dbReference>
<protein>
    <submittedName>
        <fullName evidence="4">Glycoside hydrolase family 78 protein</fullName>
    </submittedName>
</protein>
<dbReference type="InterPro" id="IPR013320">
    <property type="entry name" value="ConA-like_dom_sf"/>
</dbReference>
<accession>G9N1K4</accession>
<evidence type="ECO:0000313" key="5">
    <source>
        <dbReference type="Proteomes" id="UP000007115"/>
    </source>
</evidence>
<dbReference type="GeneID" id="25797029"/>